<feature type="compositionally biased region" description="Low complexity" evidence="4">
    <location>
        <begin position="466"/>
        <end position="479"/>
    </location>
</feature>
<feature type="binding site" evidence="3">
    <location>
        <position position="551"/>
    </location>
    <ligand>
        <name>ATP</name>
        <dbReference type="ChEBI" id="CHEBI:30616"/>
    </ligand>
</feature>
<dbReference type="InterPro" id="IPR011009">
    <property type="entry name" value="Kinase-like_dom_sf"/>
</dbReference>
<dbReference type="PANTHER" id="PTHR24347">
    <property type="entry name" value="SERINE/THREONINE-PROTEIN KINASE"/>
    <property type="match status" value="1"/>
</dbReference>
<dbReference type="VEuPathDB" id="AmoebaDB:DICPUDRAFT_76173"/>
<dbReference type="Gene3D" id="3.30.200.20">
    <property type="entry name" value="Phosphorylase Kinase, domain 1"/>
    <property type="match status" value="1"/>
</dbReference>
<dbReference type="SMART" id="SM00220">
    <property type="entry name" value="S_TKc"/>
    <property type="match status" value="1"/>
</dbReference>
<gene>
    <name evidence="6" type="ORF">DICPUDRAFT_76173</name>
</gene>
<feature type="compositionally biased region" description="Low complexity" evidence="4">
    <location>
        <begin position="417"/>
        <end position="433"/>
    </location>
</feature>
<evidence type="ECO:0000256" key="4">
    <source>
        <dbReference type="SAM" id="MobiDB-lite"/>
    </source>
</evidence>
<evidence type="ECO:0000313" key="7">
    <source>
        <dbReference type="Proteomes" id="UP000001064"/>
    </source>
</evidence>
<dbReference type="RefSeq" id="XP_003285235.1">
    <property type="nucleotide sequence ID" value="XM_003285187.1"/>
</dbReference>
<name>F0ZCU1_DICPU</name>
<proteinExistence type="predicted"/>
<dbReference type="FunCoup" id="F0ZCU1">
    <property type="interactions" value="798"/>
</dbReference>
<feature type="compositionally biased region" description="Basic residues" evidence="4">
    <location>
        <begin position="275"/>
        <end position="284"/>
    </location>
</feature>
<keyword evidence="1 3" id="KW-0547">Nucleotide-binding</keyword>
<feature type="compositionally biased region" description="Low complexity" evidence="4">
    <location>
        <begin position="241"/>
        <end position="266"/>
    </location>
</feature>
<dbReference type="AlphaFoldDB" id="F0ZCU1"/>
<dbReference type="OrthoDB" id="20505at2759"/>
<dbReference type="GO" id="GO:0005737">
    <property type="term" value="C:cytoplasm"/>
    <property type="evidence" value="ECO:0000318"/>
    <property type="project" value="GO_Central"/>
</dbReference>
<dbReference type="PROSITE" id="PS00107">
    <property type="entry name" value="PROTEIN_KINASE_ATP"/>
    <property type="match status" value="1"/>
</dbReference>
<dbReference type="GO" id="GO:0004674">
    <property type="term" value="F:protein serine/threonine kinase activity"/>
    <property type="evidence" value="ECO:0000318"/>
    <property type="project" value="GO_Central"/>
</dbReference>
<feature type="compositionally biased region" description="Pro residues" evidence="4">
    <location>
        <begin position="434"/>
        <end position="443"/>
    </location>
</feature>
<evidence type="ECO:0000256" key="3">
    <source>
        <dbReference type="PROSITE-ProRule" id="PRU10141"/>
    </source>
</evidence>
<dbReference type="EMBL" id="GL870981">
    <property type="protein sequence ID" value="EGC38197.1"/>
    <property type="molecule type" value="Genomic_DNA"/>
</dbReference>
<dbReference type="InterPro" id="IPR000719">
    <property type="entry name" value="Prot_kinase_dom"/>
</dbReference>
<dbReference type="PROSITE" id="PS00108">
    <property type="entry name" value="PROTEIN_KINASE_ST"/>
    <property type="match status" value="1"/>
</dbReference>
<dbReference type="GO" id="GO:0005524">
    <property type="term" value="F:ATP binding"/>
    <property type="evidence" value="ECO:0007669"/>
    <property type="project" value="UniProtKB-UniRule"/>
</dbReference>
<dbReference type="CDD" id="cd05117">
    <property type="entry name" value="STKc_CAMK"/>
    <property type="match status" value="1"/>
</dbReference>
<sequence>NNSNIKKTRRYTTNGHNIHFLFQQEQGVGINYKTGPIKLSEADNSGGSSSSKENTTTLSISSTETNNLIASTNSYFTPASKTKTKTTTTTTTTTTSTSTNFNSLNNNNTNRVFTRSRSRSLNISKSNTSSPPLPSIHNIHNSSGNIITVVPNNSYSSLNSNNSNNNISINNNNNTSLNSLSSTSTSSLTHSYSNSSASSSTSNSSNNLQNNLKTSSDSNKIQGRKSKSSNALFKSLNLKALSSSRKRSSSISSSASPEALSSSTTETTKESKKDKKDKKDKKSKSQPQPQSQHSSTESLQSLTDSCTTTTNISRSSTPPLYRSSKLSNSKTSPPKENHNKNILEVSSESLKPSPKPIDNNSITLNIIKEEDLYNSNNNQNEENNFSYEYNNDQYEHDNNLINKLTDQLKEDPFFVDNNSATVNNNNNQAAAAPKRPPPLPPKNFKPSFSRSNSNMNPPTPPISTLSPNYSNSNRNSFNSLFKKSTGSSNYNIYPPSEPTYPSESSSKRSSVELKYLEDNHKYQLIDKLGSGTFSDVYLCIHKENKKQYAVKIIDKSLVQMIAAHTNMEIATEVNILKSSFHPHIIQMADHFETEMYYYIVTELLQGGELLYQLEHNHTVTPSSSSSSIPPPPPPPSSTNEATNYTEEHARQIIKQIVQAVGFLHSNKIVHRDLKPENILFRDRSMGSILKIIDFGLASYVSMIDGDVESIEPLIDVCGTPEFQAPEMVKRLGYSFPVDIWATGIILYILLCGHPPFQGKNNMAIMSLIIKSELKFDSPGWDNVSESAKDLIKQMLNPEPSQRLTAGQVLQHEWIQSHDNNNSSPQLGAFSRLRRYNSQRFFKQTGESLLKSQRFFVYSPEKELIKRRSINL</sequence>
<feature type="region of interest" description="Disordered" evidence="4">
    <location>
        <begin position="80"/>
        <end position="137"/>
    </location>
</feature>
<feature type="compositionally biased region" description="Low complexity" evidence="4">
    <location>
        <begin position="285"/>
        <end position="298"/>
    </location>
</feature>
<feature type="compositionally biased region" description="Polar residues" evidence="4">
    <location>
        <begin position="299"/>
        <end position="332"/>
    </location>
</feature>
<feature type="domain" description="Protein kinase" evidence="5">
    <location>
        <begin position="522"/>
        <end position="814"/>
    </location>
</feature>
<dbReference type="Gene3D" id="1.10.510.10">
    <property type="entry name" value="Transferase(Phosphotransferase) domain 1"/>
    <property type="match status" value="1"/>
</dbReference>
<feature type="region of interest" description="Disordered" evidence="4">
    <location>
        <begin position="41"/>
        <end position="60"/>
    </location>
</feature>
<feature type="region of interest" description="Disordered" evidence="4">
    <location>
        <begin position="241"/>
        <end position="340"/>
    </location>
</feature>
<dbReference type="InterPro" id="IPR017441">
    <property type="entry name" value="Protein_kinase_ATP_BS"/>
</dbReference>
<dbReference type="OMA" id="YTSARIW"/>
<keyword evidence="7" id="KW-1185">Reference proteome</keyword>
<dbReference type="SUPFAM" id="SSF56112">
    <property type="entry name" value="Protein kinase-like (PK-like)"/>
    <property type="match status" value="1"/>
</dbReference>
<protein>
    <recommendedName>
        <fullName evidence="5">Protein kinase domain-containing protein</fullName>
    </recommendedName>
</protein>
<feature type="region of interest" description="Disordered" evidence="4">
    <location>
        <begin position="415"/>
        <end position="480"/>
    </location>
</feature>
<reference evidence="7" key="1">
    <citation type="journal article" date="2011" name="Genome Biol.">
        <title>Comparative genomics of the social amoebae Dictyostelium discoideum and Dictyostelium purpureum.</title>
        <authorList>
            <consortium name="US DOE Joint Genome Institute (JGI-PGF)"/>
            <person name="Sucgang R."/>
            <person name="Kuo A."/>
            <person name="Tian X."/>
            <person name="Salerno W."/>
            <person name="Parikh A."/>
            <person name="Feasley C.L."/>
            <person name="Dalin E."/>
            <person name="Tu H."/>
            <person name="Huang E."/>
            <person name="Barry K."/>
            <person name="Lindquist E."/>
            <person name="Shapiro H."/>
            <person name="Bruce D."/>
            <person name="Schmutz J."/>
            <person name="Salamov A."/>
            <person name="Fey P."/>
            <person name="Gaudet P."/>
            <person name="Anjard C."/>
            <person name="Babu M.M."/>
            <person name="Basu S."/>
            <person name="Bushmanova Y."/>
            <person name="van der Wel H."/>
            <person name="Katoh-Kurasawa M."/>
            <person name="Dinh C."/>
            <person name="Coutinho P.M."/>
            <person name="Saito T."/>
            <person name="Elias M."/>
            <person name="Schaap P."/>
            <person name="Kay R.R."/>
            <person name="Henrissat B."/>
            <person name="Eichinger L."/>
            <person name="Rivero F."/>
            <person name="Putnam N.H."/>
            <person name="West C.M."/>
            <person name="Loomis W.F."/>
            <person name="Chisholm R.L."/>
            <person name="Shaulsky G."/>
            <person name="Strassmann J.E."/>
            <person name="Queller D.C."/>
            <person name="Kuspa A."/>
            <person name="Grigoriev I.V."/>
        </authorList>
    </citation>
    <scope>NUCLEOTIDE SEQUENCE [LARGE SCALE GENOMIC DNA]</scope>
    <source>
        <strain evidence="7">QSDP1</strain>
    </source>
</reference>
<dbReference type="eggNOG" id="KOG0032">
    <property type="taxonomic scope" value="Eukaryota"/>
</dbReference>
<evidence type="ECO:0000259" key="5">
    <source>
        <dbReference type="PROSITE" id="PS50011"/>
    </source>
</evidence>
<feature type="compositionally biased region" description="Polar residues" evidence="4">
    <location>
        <begin position="121"/>
        <end position="130"/>
    </location>
</feature>
<feature type="region of interest" description="Disordered" evidence="4">
    <location>
        <begin position="179"/>
        <end position="228"/>
    </location>
</feature>
<keyword evidence="2 3" id="KW-0067">ATP-binding</keyword>
<evidence type="ECO:0000256" key="1">
    <source>
        <dbReference type="ARBA" id="ARBA00022741"/>
    </source>
</evidence>
<dbReference type="STRING" id="5786.F0ZCU1"/>
<accession>F0ZCU1</accession>
<organism evidence="6 7">
    <name type="scientific">Dictyostelium purpureum</name>
    <name type="common">Slime mold</name>
    <dbReference type="NCBI Taxonomy" id="5786"/>
    <lineage>
        <taxon>Eukaryota</taxon>
        <taxon>Amoebozoa</taxon>
        <taxon>Evosea</taxon>
        <taxon>Eumycetozoa</taxon>
        <taxon>Dictyostelia</taxon>
        <taxon>Dictyosteliales</taxon>
        <taxon>Dictyosteliaceae</taxon>
        <taxon>Dictyostelium</taxon>
    </lineage>
</organism>
<feature type="compositionally biased region" description="Low complexity" evidence="4">
    <location>
        <begin position="179"/>
        <end position="216"/>
    </location>
</feature>
<feature type="non-terminal residue" evidence="6">
    <location>
        <position position="1"/>
    </location>
</feature>
<dbReference type="InParanoid" id="F0ZCU1"/>
<dbReference type="GeneID" id="10502570"/>
<dbReference type="Pfam" id="PF00069">
    <property type="entry name" value="Pkinase"/>
    <property type="match status" value="1"/>
</dbReference>
<dbReference type="InterPro" id="IPR008271">
    <property type="entry name" value="Ser/Thr_kinase_AS"/>
</dbReference>
<dbReference type="PROSITE" id="PS50011">
    <property type="entry name" value="PROTEIN_KINASE_DOM"/>
    <property type="match status" value="1"/>
</dbReference>
<dbReference type="Proteomes" id="UP000001064">
    <property type="component" value="Unassembled WGS sequence"/>
</dbReference>
<evidence type="ECO:0000256" key="2">
    <source>
        <dbReference type="ARBA" id="ARBA00022840"/>
    </source>
</evidence>
<feature type="compositionally biased region" description="Low complexity" evidence="4">
    <location>
        <begin position="85"/>
        <end position="115"/>
    </location>
</feature>
<dbReference type="KEGG" id="dpp:DICPUDRAFT_76173"/>
<feature type="region of interest" description="Disordered" evidence="4">
    <location>
        <begin position="618"/>
        <end position="642"/>
    </location>
</feature>
<evidence type="ECO:0000313" key="6">
    <source>
        <dbReference type="EMBL" id="EGC38197.1"/>
    </source>
</evidence>